<sequence>MIYPNENNNQALYAGSEKDILLEVDLNGKIRFDVLLFAIYNQLNIPYKIINADLEYINGNNFGNVHLQLKVNSSSVTELDDYLKKYKLVNSKIDVIQKKEAS</sequence>
<protein>
    <submittedName>
        <fullName evidence="2">NIL domain-containing protein</fullName>
    </submittedName>
</protein>
<dbReference type="EMBL" id="FNWX01000024">
    <property type="protein sequence ID" value="SEH73194.1"/>
    <property type="molecule type" value="Genomic_DNA"/>
</dbReference>
<dbReference type="Gene3D" id="3.30.70.260">
    <property type="match status" value="1"/>
</dbReference>
<name>A0A1H6KN12_9FLAO</name>
<feature type="domain" description="NIL" evidence="1">
    <location>
        <begin position="21"/>
        <end position="87"/>
    </location>
</feature>
<dbReference type="STRING" id="420404.SAMN05421793_1248"/>
<proteinExistence type="predicted"/>
<dbReference type="InterPro" id="IPR018449">
    <property type="entry name" value="NIL_domain"/>
</dbReference>
<accession>A0A1H6KN12</accession>
<dbReference type="InterPro" id="IPR045865">
    <property type="entry name" value="ACT-like_dom_sf"/>
</dbReference>
<gene>
    <name evidence="2" type="ORF">SAMN05421793_1248</name>
</gene>
<dbReference type="SUPFAM" id="SSF55021">
    <property type="entry name" value="ACT-like"/>
    <property type="match status" value="1"/>
</dbReference>
<keyword evidence="3" id="KW-1185">Reference proteome</keyword>
<dbReference type="RefSeq" id="WP_089770253.1">
    <property type="nucleotide sequence ID" value="NZ_DAMACK010000008.1"/>
</dbReference>
<evidence type="ECO:0000313" key="3">
    <source>
        <dbReference type="Proteomes" id="UP000198555"/>
    </source>
</evidence>
<organism evidence="2 3">
    <name type="scientific">Epilithonimonas hominis</name>
    <dbReference type="NCBI Taxonomy" id="420404"/>
    <lineage>
        <taxon>Bacteria</taxon>
        <taxon>Pseudomonadati</taxon>
        <taxon>Bacteroidota</taxon>
        <taxon>Flavobacteriia</taxon>
        <taxon>Flavobacteriales</taxon>
        <taxon>Weeksellaceae</taxon>
        <taxon>Chryseobacterium group</taxon>
        <taxon>Epilithonimonas</taxon>
    </lineage>
</organism>
<evidence type="ECO:0000259" key="1">
    <source>
        <dbReference type="Pfam" id="PF09383"/>
    </source>
</evidence>
<evidence type="ECO:0000313" key="2">
    <source>
        <dbReference type="EMBL" id="SEH73194.1"/>
    </source>
</evidence>
<dbReference type="Pfam" id="PF09383">
    <property type="entry name" value="NIL"/>
    <property type="match status" value="1"/>
</dbReference>
<dbReference type="AlphaFoldDB" id="A0A1H6KN12"/>
<dbReference type="Proteomes" id="UP000198555">
    <property type="component" value="Unassembled WGS sequence"/>
</dbReference>
<reference evidence="3" key="1">
    <citation type="submission" date="2016-10" db="EMBL/GenBank/DDBJ databases">
        <authorList>
            <person name="Varghese N."/>
            <person name="Submissions S."/>
        </authorList>
    </citation>
    <scope>NUCLEOTIDE SEQUENCE [LARGE SCALE GENOMIC DNA]</scope>
    <source>
        <strain evidence="3">DSM 19326</strain>
    </source>
</reference>